<evidence type="ECO:0000313" key="1">
    <source>
        <dbReference type="EMBL" id="KAI9913616.1"/>
    </source>
</evidence>
<comment type="caution">
    <text evidence="1">The sequence shown here is derived from an EMBL/GenBank/DDBJ whole genome shotgun (WGS) entry which is preliminary data.</text>
</comment>
<sequence>MTATRNPLLPTVCHACGTPDAKNRCGGCRCAYFCDRNCQRQSWPSHRNKCLELSRLADKRTGLPSDSIQCSDIRGAAAASGLPKSVRLVTEPVEIPVEAANSTQEQAKLQKKNKKHKKKRKTRSNSLHVPATAALSSETLQRKNRSASLGAKKHIIWGDVSAREFARFPGGGGAVPYRGTWALGLGQQVADVQLGSVLEVEKVREQTLQERAKKLSKSKRQEVREGETRQFDYRRGVNNPLFARLSECERRQLFSTLEEDFDREDSSETQWGSSFEMKKTWQRYSSGSTASLVAGNKSEETDATPRPLDFCSVSVEQALEFAEIRDSRDGACGCSCGDLIKKVGKMNVKKLRAFLQEHNVLLPGLGKTELMAAAKKLAREQKNCQSIDSDCECARNGVPCHSDACQGCAGDCYNPYQRYEYKSSVVKQYRKEQLEKWHQRQREPETLPNQAAMSICAA</sequence>
<dbReference type="Proteomes" id="UP001163321">
    <property type="component" value="Chromosome 4"/>
</dbReference>
<accession>A0ACC0W5L2</accession>
<keyword evidence="2" id="KW-1185">Reference proteome</keyword>
<reference evidence="1 2" key="1">
    <citation type="journal article" date="2022" name="bioRxiv">
        <title>The genome of the oomycete Peronosclerospora sorghi, a cosmopolitan pathogen of maize and sorghum, is inflated with dispersed pseudogenes.</title>
        <authorList>
            <person name="Fletcher K."/>
            <person name="Martin F."/>
            <person name="Isakeit T."/>
            <person name="Cavanaugh K."/>
            <person name="Magill C."/>
            <person name="Michelmore R."/>
        </authorList>
    </citation>
    <scope>NUCLEOTIDE SEQUENCE [LARGE SCALE GENOMIC DNA]</scope>
    <source>
        <strain evidence="1">P6</strain>
    </source>
</reference>
<protein>
    <submittedName>
        <fullName evidence="1">Uncharacterized protein</fullName>
    </submittedName>
</protein>
<proteinExistence type="predicted"/>
<dbReference type="EMBL" id="CM047583">
    <property type="protein sequence ID" value="KAI9913616.1"/>
    <property type="molecule type" value="Genomic_DNA"/>
</dbReference>
<gene>
    <name evidence="1" type="ORF">PsorP6_006174</name>
</gene>
<name>A0ACC0W5L2_9STRA</name>
<organism evidence="1 2">
    <name type="scientific">Peronosclerospora sorghi</name>
    <dbReference type="NCBI Taxonomy" id="230839"/>
    <lineage>
        <taxon>Eukaryota</taxon>
        <taxon>Sar</taxon>
        <taxon>Stramenopiles</taxon>
        <taxon>Oomycota</taxon>
        <taxon>Peronosporomycetes</taxon>
        <taxon>Peronosporales</taxon>
        <taxon>Peronosporaceae</taxon>
        <taxon>Peronosclerospora</taxon>
    </lineage>
</organism>
<evidence type="ECO:0000313" key="2">
    <source>
        <dbReference type="Proteomes" id="UP001163321"/>
    </source>
</evidence>